<dbReference type="RefSeq" id="WP_168116697.1">
    <property type="nucleotide sequence ID" value="NZ_BOON01000035.1"/>
</dbReference>
<dbReference type="SMART" id="SM00421">
    <property type="entry name" value="HTH_LUXR"/>
    <property type="match status" value="1"/>
</dbReference>
<dbReference type="PROSITE" id="PS50043">
    <property type="entry name" value="HTH_LUXR_2"/>
    <property type="match status" value="1"/>
</dbReference>
<sequence length="908" mass="96412">MVNTRPSTPIGRGEILDQARARLAAGGSVLLYGPAGIGKSTILQALAADADPALVLRANAAEAEAELPYLALVDLFDGVLDEYAGELPAHLRAALDGALLRSALPDTAHDQLAVRLAVLELVRVLAADRPVWLVLDDVQWIDEPSAGVLRFVTRRLGNVAARVLAAERVTDGGAPAALDLCPPGCLELAVPPLPESDVADLLRSRLGGPVPRSRLDRVYTASGGNPLFAVELGRALRERDQDSPAAPLPVPDRLRSLLAARIATLPGYARPALLVAAATARPTRSLLEHCGVAVEAELSDAACAGVISVDGDAVTFTHPLLREMVYADASPVERRRAHELLAEAVSDPVERARHLAQARPEPDESLAGTLAEAASVARLRGAPATAADLAALAAARTPASEPGLAAARRLAAAEHAFDAGSPADATRYATAALETATDPRTRVGARLLLFDLAGQDKSGVAPLLDAAFRDAADDPELLARVRLYRAVKAYYDRDVEAALAELKRAEETAVQAGDRLRLVEALGWRGNIIEGPEGDEMLERAAELTAGLPLTRSVVAARQWAAMRWQFRGDMAEAIRRVESLRAAVESSGTVHDLAVILVAATGMYWRAGRCADALTTGRYCARLYTDVETTPGPGLVVAGLGELFGGTAEQAAVYLEQAVRAIQDTGDEDWLKGAYATQGMLYMLRGDPMAAADVMRQAWVLEQREGRLDPGNIPWHADFIESLVASGARGEAAEILAEVQRSAERLGRDVAMLGLARAGAVLSAASDPREAAESLVRAIEKWGDHPYPLEVARAWHALGGLERRAHRRGAARAALTEAVRRYAAAEAAPLLAVASAELARLDGGRGAGLSETERRIVELVRGGATNREIARAMFLSIKAVEANLTRLYRRLGVRNRAQLSRALDSTD</sequence>
<dbReference type="InterPro" id="IPR027417">
    <property type="entry name" value="P-loop_NTPase"/>
</dbReference>
<feature type="domain" description="HTH luxR-type" evidence="4">
    <location>
        <begin position="843"/>
        <end position="908"/>
    </location>
</feature>
<dbReference type="Proteomes" id="UP000599074">
    <property type="component" value="Unassembled WGS sequence"/>
</dbReference>
<dbReference type="SUPFAM" id="SSF48452">
    <property type="entry name" value="TPR-like"/>
    <property type="match status" value="1"/>
</dbReference>
<dbReference type="InterPro" id="IPR016032">
    <property type="entry name" value="Sig_transdc_resp-reg_C-effctor"/>
</dbReference>
<evidence type="ECO:0000256" key="3">
    <source>
        <dbReference type="SAM" id="Coils"/>
    </source>
</evidence>
<comment type="caution">
    <text evidence="5">The sequence shown here is derived from an EMBL/GenBank/DDBJ whole genome shotgun (WGS) entry which is preliminary data.</text>
</comment>
<dbReference type="Gene3D" id="1.25.40.10">
    <property type="entry name" value="Tetratricopeptide repeat domain"/>
    <property type="match status" value="1"/>
</dbReference>
<dbReference type="CDD" id="cd06170">
    <property type="entry name" value="LuxR_C_like"/>
    <property type="match status" value="1"/>
</dbReference>
<dbReference type="InterPro" id="IPR000792">
    <property type="entry name" value="Tscrpt_reg_LuxR_C"/>
</dbReference>
<dbReference type="SUPFAM" id="SSF46894">
    <property type="entry name" value="C-terminal effector domain of the bipartite response regulators"/>
    <property type="match status" value="1"/>
</dbReference>
<dbReference type="Gene3D" id="3.40.50.300">
    <property type="entry name" value="P-loop containing nucleotide triphosphate hydrolases"/>
    <property type="match status" value="1"/>
</dbReference>
<keyword evidence="3" id="KW-0175">Coiled coil</keyword>
<dbReference type="Pfam" id="PF13191">
    <property type="entry name" value="AAA_16"/>
    <property type="match status" value="1"/>
</dbReference>
<name>A0A8J3TF78_9ACTN</name>
<dbReference type="Gene3D" id="1.10.10.10">
    <property type="entry name" value="Winged helix-like DNA-binding domain superfamily/Winged helix DNA-binding domain"/>
    <property type="match status" value="1"/>
</dbReference>
<reference evidence="5" key="1">
    <citation type="submission" date="2021-01" db="EMBL/GenBank/DDBJ databases">
        <title>Whole genome shotgun sequence of Planosporangium mesophilum NBRC 109066.</title>
        <authorList>
            <person name="Komaki H."/>
            <person name="Tamura T."/>
        </authorList>
    </citation>
    <scope>NUCLEOTIDE SEQUENCE</scope>
    <source>
        <strain evidence="5">NBRC 109066</strain>
    </source>
</reference>
<feature type="coiled-coil region" evidence="3">
    <location>
        <begin position="488"/>
        <end position="515"/>
    </location>
</feature>
<dbReference type="EMBL" id="BOON01000035">
    <property type="protein sequence ID" value="GII24401.1"/>
    <property type="molecule type" value="Genomic_DNA"/>
</dbReference>
<accession>A0A8J3TF78</accession>
<dbReference type="InterPro" id="IPR041664">
    <property type="entry name" value="AAA_16"/>
</dbReference>
<dbReference type="GO" id="GO:0005524">
    <property type="term" value="F:ATP binding"/>
    <property type="evidence" value="ECO:0007669"/>
    <property type="project" value="UniProtKB-KW"/>
</dbReference>
<keyword evidence="2" id="KW-0067">ATP-binding</keyword>
<evidence type="ECO:0000313" key="6">
    <source>
        <dbReference type="Proteomes" id="UP000599074"/>
    </source>
</evidence>
<dbReference type="GO" id="GO:0006355">
    <property type="term" value="P:regulation of DNA-templated transcription"/>
    <property type="evidence" value="ECO:0007669"/>
    <property type="project" value="InterPro"/>
</dbReference>
<dbReference type="PANTHER" id="PTHR16305">
    <property type="entry name" value="TESTICULAR SOLUBLE ADENYLYL CYCLASE"/>
    <property type="match status" value="1"/>
</dbReference>
<evidence type="ECO:0000259" key="4">
    <source>
        <dbReference type="PROSITE" id="PS50043"/>
    </source>
</evidence>
<keyword evidence="6" id="KW-1185">Reference proteome</keyword>
<keyword evidence="1" id="KW-0547">Nucleotide-binding</keyword>
<dbReference type="GO" id="GO:0004016">
    <property type="term" value="F:adenylate cyclase activity"/>
    <property type="evidence" value="ECO:0007669"/>
    <property type="project" value="TreeGrafter"/>
</dbReference>
<evidence type="ECO:0000256" key="1">
    <source>
        <dbReference type="ARBA" id="ARBA00022741"/>
    </source>
</evidence>
<dbReference type="GO" id="GO:0005737">
    <property type="term" value="C:cytoplasm"/>
    <property type="evidence" value="ECO:0007669"/>
    <property type="project" value="TreeGrafter"/>
</dbReference>
<dbReference type="InterPro" id="IPR036388">
    <property type="entry name" value="WH-like_DNA-bd_sf"/>
</dbReference>
<organism evidence="5 6">
    <name type="scientific">Planosporangium mesophilum</name>
    <dbReference type="NCBI Taxonomy" id="689768"/>
    <lineage>
        <taxon>Bacteria</taxon>
        <taxon>Bacillati</taxon>
        <taxon>Actinomycetota</taxon>
        <taxon>Actinomycetes</taxon>
        <taxon>Micromonosporales</taxon>
        <taxon>Micromonosporaceae</taxon>
        <taxon>Planosporangium</taxon>
    </lineage>
</organism>
<dbReference type="SMART" id="SM00382">
    <property type="entry name" value="AAA"/>
    <property type="match status" value="1"/>
</dbReference>
<evidence type="ECO:0000313" key="5">
    <source>
        <dbReference type="EMBL" id="GII24401.1"/>
    </source>
</evidence>
<dbReference type="SUPFAM" id="SSF52540">
    <property type="entry name" value="P-loop containing nucleoside triphosphate hydrolases"/>
    <property type="match status" value="1"/>
</dbReference>
<gene>
    <name evidence="5" type="ORF">Pme01_39980</name>
</gene>
<dbReference type="Pfam" id="PF00196">
    <property type="entry name" value="GerE"/>
    <property type="match status" value="1"/>
</dbReference>
<dbReference type="AlphaFoldDB" id="A0A8J3TF78"/>
<evidence type="ECO:0000256" key="2">
    <source>
        <dbReference type="ARBA" id="ARBA00022840"/>
    </source>
</evidence>
<dbReference type="InterPro" id="IPR003593">
    <property type="entry name" value="AAA+_ATPase"/>
</dbReference>
<dbReference type="PANTHER" id="PTHR16305:SF35">
    <property type="entry name" value="TRANSCRIPTIONAL ACTIVATOR DOMAIN"/>
    <property type="match status" value="1"/>
</dbReference>
<dbReference type="InterPro" id="IPR011990">
    <property type="entry name" value="TPR-like_helical_dom_sf"/>
</dbReference>
<proteinExistence type="predicted"/>
<protein>
    <submittedName>
        <fullName evidence="5">Transcriptional regulator</fullName>
    </submittedName>
</protein>
<dbReference type="GO" id="GO:0003677">
    <property type="term" value="F:DNA binding"/>
    <property type="evidence" value="ECO:0007669"/>
    <property type="project" value="InterPro"/>
</dbReference>